<accession>A0AAE1ELP8</accession>
<dbReference type="AlphaFoldDB" id="A0AAE1ELP8"/>
<sequence>MRAVDPSVHFISNSVTGDYLVARDVGLPFHPKFTMDFTTHNISSCRVACWTHLDCVAAMAGAERLELELKGLEPEGAELKGLELEGL</sequence>
<comment type="caution">
    <text evidence="1">The sequence shown here is derived from an EMBL/GenBank/DDBJ whole genome shotgun (WGS) entry which is preliminary data.</text>
</comment>
<gene>
    <name evidence="1" type="ORF">Pcinc_038320</name>
</gene>
<protein>
    <submittedName>
        <fullName evidence="1">Uncharacterized protein</fullName>
    </submittedName>
</protein>
<name>A0AAE1ELP8_PETCI</name>
<evidence type="ECO:0000313" key="2">
    <source>
        <dbReference type="Proteomes" id="UP001286313"/>
    </source>
</evidence>
<keyword evidence="2" id="KW-1185">Reference proteome</keyword>
<reference evidence="1" key="1">
    <citation type="submission" date="2023-10" db="EMBL/GenBank/DDBJ databases">
        <title>Genome assemblies of two species of porcelain crab, Petrolisthes cinctipes and Petrolisthes manimaculis (Anomura: Porcellanidae).</title>
        <authorList>
            <person name="Angst P."/>
        </authorList>
    </citation>
    <scope>NUCLEOTIDE SEQUENCE</scope>
    <source>
        <strain evidence="1">PB745_01</strain>
        <tissue evidence="1">Gill</tissue>
    </source>
</reference>
<dbReference type="Proteomes" id="UP001286313">
    <property type="component" value="Unassembled WGS sequence"/>
</dbReference>
<proteinExistence type="predicted"/>
<evidence type="ECO:0000313" key="1">
    <source>
        <dbReference type="EMBL" id="KAK3855270.1"/>
    </source>
</evidence>
<organism evidence="1 2">
    <name type="scientific">Petrolisthes cinctipes</name>
    <name type="common">Flat porcelain crab</name>
    <dbReference type="NCBI Taxonomy" id="88211"/>
    <lineage>
        <taxon>Eukaryota</taxon>
        <taxon>Metazoa</taxon>
        <taxon>Ecdysozoa</taxon>
        <taxon>Arthropoda</taxon>
        <taxon>Crustacea</taxon>
        <taxon>Multicrustacea</taxon>
        <taxon>Malacostraca</taxon>
        <taxon>Eumalacostraca</taxon>
        <taxon>Eucarida</taxon>
        <taxon>Decapoda</taxon>
        <taxon>Pleocyemata</taxon>
        <taxon>Anomura</taxon>
        <taxon>Galatheoidea</taxon>
        <taxon>Porcellanidae</taxon>
        <taxon>Petrolisthes</taxon>
    </lineage>
</organism>
<dbReference type="EMBL" id="JAWQEG010006279">
    <property type="protein sequence ID" value="KAK3855270.1"/>
    <property type="molecule type" value="Genomic_DNA"/>
</dbReference>